<comment type="pathway">
    <text evidence="10">Cell wall biogenesis; peptidoglycan biosynthesis.</text>
</comment>
<dbReference type="Proteomes" id="UP000610760">
    <property type="component" value="Unassembled WGS sequence"/>
</dbReference>
<comment type="caution">
    <text evidence="13">The sequence shown here is derived from an EMBL/GenBank/DDBJ whole genome shotgun (WGS) entry which is preliminary data.</text>
</comment>
<keyword evidence="4 10" id="KW-0808">Transferase</keyword>
<dbReference type="HAMAP" id="MF_00033">
    <property type="entry name" value="MurG"/>
    <property type="match status" value="1"/>
</dbReference>
<feature type="binding site" evidence="10">
    <location>
        <position position="304"/>
    </location>
    <ligand>
        <name>UDP-N-acetyl-alpha-D-glucosamine</name>
        <dbReference type="ChEBI" id="CHEBI:57705"/>
    </ligand>
</feature>
<accession>A0A926I7K9</accession>
<dbReference type="InterPro" id="IPR022357">
    <property type="entry name" value="MIP_CS"/>
</dbReference>
<evidence type="ECO:0000313" key="13">
    <source>
        <dbReference type="EMBL" id="MBC8559967.1"/>
    </source>
</evidence>
<keyword evidence="6 10" id="KW-0573">Peptidoglycan synthesis</keyword>
<evidence type="ECO:0000256" key="6">
    <source>
        <dbReference type="ARBA" id="ARBA00022984"/>
    </source>
</evidence>
<evidence type="ECO:0000256" key="8">
    <source>
        <dbReference type="ARBA" id="ARBA00023306"/>
    </source>
</evidence>
<comment type="similarity">
    <text evidence="10">Belongs to the glycosyltransferase 28 family. MurG subfamily.</text>
</comment>
<sequence>MKILLAGGGTAGHINPAISIANEIKARRPDTEFLFAAAPGGMEDTLVPKAGYPVAHIHVAGFRRSFSPADIAHNLKAVSYLATAGVKARKILNDFQPDAVIGTGGYLSGPVLLAAQKKKIPTFLHEANAFPGVTIKALSKRATVIMLAFPEAQQYLPAGKRYEVVGIPVRQSFVTTTKREAREKLGLDDNFTILSFGGSQGALKINEIAADIMQWHCKDGKINHIHGYGKHGRDTFPKMLKERHIDLSKYPRIQAKEYIDNMNLYVAAADIVISRAGASTIMELEVAGKPSILVPYPYAAENHQYHNARVLSDADASILVEEKDYDRVKLLQEIRELYEHPERLSELSQNASKLAVLDTTEKIYNIIMTELEKK</sequence>
<dbReference type="Pfam" id="PF03033">
    <property type="entry name" value="Glyco_transf_28"/>
    <property type="match status" value="1"/>
</dbReference>
<evidence type="ECO:0000256" key="3">
    <source>
        <dbReference type="ARBA" id="ARBA00022676"/>
    </source>
</evidence>
<dbReference type="RefSeq" id="WP_249294937.1">
    <property type="nucleotide sequence ID" value="NZ_JACRSV010000002.1"/>
</dbReference>
<dbReference type="PANTHER" id="PTHR21015:SF22">
    <property type="entry name" value="GLYCOSYLTRANSFERASE"/>
    <property type="match status" value="1"/>
</dbReference>
<feature type="domain" description="Glycosyl transferase family 28 C-terminal" evidence="12">
    <location>
        <begin position="192"/>
        <end position="356"/>
    </location>
</feature>
<dbReference type="Gene3D" id="3.40.50.2000">
    <property type="entry name" value="Glycogen Phosphorylase B"/>
    <property type="match status" value="2"/>
</dbReference>
<keyword evidence="3 10" id="KW-0328">Glycosyltransferase</keyword>
<dbReference type="InterPro" id="IPR007235">
    <property type="entry name" value="Glyco_trans_28_C"/>
</dbReference>
<evidence type="ECO:0000256" key="1">
    <source>
        <dbReference type="ARBA" id="ARBA00022475"/>
    </source>
</evidence>
<evidence type="ECO:0000256" key="9">
    <source>
        <dbReference type="ARBA" id="ARBA00023316"/>
    </source>
</evidence>
<feature type="domain" description="Glycosyltransferase family 28 N-terminal" evidence="11">
    <location>
        <begin position="3"/>
        <end position="145"/>
    </location>
</feature>
<keyword evidence="1 10" id="KW-1003">Cell membrane</keyword>
<evidence type="ECO:0000256" key="2">
    <source>
        <dbReference type="ARBA" id="ARBA00022618"/>
    </source>
</evidence>
<dbReference type="SUPFAM" id="SSF53756">
    <property type="entry name" value="UDP-Glycosyltransferase/glycogen phosphorylase"/>
    <property type="match status" value="1"/>
</dbReference>
<dbReference type="EMBL" id="JACRSV010000002">
    <property type="protein sequence ID" value="MBC8559967.1"/>
    <property type="molecule type" value="Genomic_DNA"/>
</dbReference>
<evidence type="ECO:0000313" key="14">
    <source>
        <dbReference type="Proteomes" id="UP000610760"/>
    </source>
</evidence>
<feature type="binding site" evidence="10">
    <location>
        <position position="259"/>
    </location>
    <ligand>
        <name>UDP-N-acetyl-alpha-D-glucosamine</name>
        <dbReference type="ChEBI" id="CHEBI:57705"/>
    </ligand>
</feature>
<evidence type="ECO:0000256" key="4">
    <source>
        <dbReference type="ARBA" id="ARBA00022679"/>
    </source>
</evidence>
<comment type="function">
    <text evidence="10">Cell wall formation. Catalyzes the transfer of a GlcNAc subunit on undecaprenyl-pyrophosphoryl-MurNAc-pentapeptide (lipid intermediate I) to form undecaprenyl-pyrophosphoryl-MurNAc-(pentapeptide)GlcNAc (lipid intermediate II).</text>
</comment>
<dbReference type="GO" id="GO:0009252">
    <property type="term" value="P:peptidoglycan biosynthetic process"/>
    <property type="evidence" value="ECO:0007669"/>
    <property type="project" value="UniProtKB-UniRule"/>
</dbReference>
<dbReference type="GO" id="GO:0005886">
    <property type="term" value="C:plasma membrane"/>
    <property type="evidence" value="ECO:0007669"/>
    <property type="project" value="UniProtKB-SubCell"/>
</dbReference>
<keyword evidence="5 10" id="KW-0133">Cell shape</keyword>
<keyword evidence="9 10" id="KW-0961">Cell wall biogenesis/degradation</keyword>
<organism evidence="13 14">
    <name type="scientific">Fumia xinanensis</name>
    <dbReference type="NCBI Taxonomy" id="2763659"/>
    <lineage>
        <taxon>Bacteria</taxon>
        <taxon>Bacillati</taxon>
        <taxon>Bacillota</taxon>
        <taxon>Clostridia</taxon>
        <taxon>Eubacteriales</taxon>
        <taxon>Oscillospiraceae</taxon>
        <taxon>Fumia</taxon>
    </lineage>
</organism>
<dbReference type="NCBIfam" id="TIGR01133">
    <property type="entry name" value="murG"/>
    <property type="match status" value="1"/>
</dbReference>
<evidence type="ECO:0000256" key="7">
    <source>
        <dbReference type="ARBA" id="ARBA00023136"/>
    </source>
</evidence>
<comment type="caution">
    <text evidence="10">Lacks conserved residue(s) required for the propagation of feature annotation.</text>
</comment>
<dbReference type="GO" id="GO:0005975">
    <property type="term" value="P:carbohydrate metabolic process"/>
    <property type="evidence" value="ECO:0007669"/>
    <property type="project" value="InterPro"/>
</dbReference>
<evidence type="ECO:0000256" key="10">
    <source>
        <dbReference type="HAMAP-Rule" id="MF_00033"/>
    </source>
</evidence>
<feature type="binding site" evidence="10">
    <location>
        <position position="199"/>
    </location>
    <ligand>
        <name>UDP-N-acetyl-alpha-D-glucosamine</name>
        <dbReference type="ChEBI" id="CHEBI:57705"/>
    </ligand>
</feature>
<comment type="catalytic activity">
    <reaction evidence="10">
        <text>di-trans,octa-cis-undecaprenyl diphospho-N-acetyl-alpha-D-muramoyl-L-alanyl-D-glutamyl-meso-2,6-diaminopimeloyl-D-alanyl-D-alanine + UDP-N-acetyl-alpha-D-glucosamine = di-trans,octa-cis-undecaprenyl diphospho-[N-acetyl-alpha-D-glucosaminyl-(1-&gt;4)]-N-acetyl-alpha-D-muramoyl-L-alanyl-D-glutamyl-meso-2,6-diaminopimeloyl-D-alanyl-D-alanine + UDP + H(+)</text>
        <dbReference type="Rhea" id="RHEA:31227"/>
        <dbReference type="ChEBI" id="CHEBI:15378"/>
        <dbReference type="ChEBI" id="CHEBI:57705"/>
        <dbReference type="ChEBI" id="CHEBI:58223"/>
        <dbReference type="ChEBI" id="CHEBI:61387"/>
        <dbReference type="ChEBI" id="CHEBI:61388"/>
        <dbReference type="EC" id="2.4.1.227"/>
    </reaction>
</comment>
<dbReference type="InterPro" id="IPR004276">
    <property type="entry name" value="GlycoTrans_28_N"/>
</dbReference>
<reference evidence="13" key="1">
    <citation type="submission" date="2020-08" db="EMBL/GenBank/DDBJ databases">
        <title>Genome public.</title>
        <authorList>
            <person name="Liu C."/>
            <person name="Sun Q."/>
        </authorList>
    </citation>
    <scope>NUCLEOTIDE SEQUENCE</scope>
    <source>
        <strain evidence="13">NSJ-33</strain>
    </source>
</reference>
<protein>
    <recommendedName>
        <fullName evidence="10">UDP-N-acetylglucosamine--N-acetylmuramyl-(pentapeptide) pyrophosphoryl-undecaprenol N-acetylglucosamine transferase</fullName>
        <ecNumber evidence="10">2.4.1.227</ecNumber>
    </recommendedName>
    <alternativeName>
        <fullName evidence="10">Undecaprenyl-PP-MurNAc-pentapeptide-UDPGlcNAc GlcNAc transferase</fullName>
    </alternativeName>
</protein>
<dbReference type="GO" id="GO:0008360">
    <property type="term" value="P:regulation of cell shape"/>
    <property type="evidence" value="ECO:0007669"/>
    <property type="project" value="UniProtKB-KW"/>
</dbReference>
<feature type="binding site" evidence="10">
    <location>
        <position position="128"/>
    </location>
    <ligand>
        <name>UDP-N-acetyl-alpha-D-glucosamine</name>
        <dbReference type="ChEBI" id="CHEBI:57705"/>
    </ligand>
</feature>
<feature type="binding site" evidence="10">
    <location>
        <begin position="10"/>
        <end position="12"/>
    </location>
    <ligand>
        <name>UDP-N-acetyl-alpha-D-glucosamine</name>
        <dbReference type="ChEBI" id="CHEBI:57705"/>
    </ligand>
</feature>
<dbReference type="GO" id="GO:0051301">
    <property type="term" value="P:cell division"/>
    <property type="evidence" value="ECO:0007669"/>
    <property type="project" value="UniProtKB-KW"/>
</dbReference>
<dbReference type="GO" id="GO:0071555">
    <property type="term" value="P:cell wall organization"/>
    <property type="evidence" value="ECO:0007669"/>
    <property type="project" value="UniProtKB-KW"/>
</dbReference>
<dbReference type="PANTHER" id="PTHR21015">
    <property type="entry name" value="UDP-N-ACETYLGLUCOSAMINE--N-ACETYLMURAMYL-(PENTAPEPTIDE) PYROPHOSPHORYL-UNDECAPRENOL N-ACETYLGLUCOSAMINE TRANSFERASE 1"/>
    <property type="match status" value="1"/>
</dbReference>
<evidence type="ECO:0000259" key="12">
    <source>
        <dbReference type="Pfam" id="PF04101"/>
    </source>
</evidence>
<name>A0A926I7K9_9FIRM</name>
<keyword evidence="8 10" id="KW-0131">Cell cycle</keyword>
<dbReference type="GO" id="GO:0050511">
    <property type="term" value="F:undecaprenyldiphospho-muramoylpentapeptide beta-N-acetylglucosaminyltransferase activity"/>
    <property type="evidence" value="ECO:0007669"/>
    <property type="project" value="UniProtKB-UniRule"/>
</dbReference>
<dbReference type="Pfam" id="PF04101">
    <property type="entry name" value="Glyco_tran_28_C"/>
    <property type="match status" value="1"/>
</dbReference>
<dbReference type="InterPro" id="IPR006009">
    <property type="entry name" value="GlcNAc_MurG"/>
</dbReference>
<keyword evidence="14" id="KW-1185">Reference proteome</keyword>
<keyword evidence="7 10" id="KW-0472">Membrane</keyword>
<keyword evidence="2 10" id="KW-0132">Cell division</keyword>
<dbReference type="PROSITE" id="PS00221">
    <property type="entry name" value="MIP"/>
    <property type="match status" value="1"/>
</dbReference>
<dbReference type="EC" id="2.4.1.227" evidence="10"/>
<feature type="binding site" evidence="10">
    <location>
        <position position="170"/>
    </location>
    <ligand>
        <name>UDP-N-acetyl-alpha-D-glucosamine</name>
        <dbReference type="ChEBI" id="CHEBI:57705"/>
    </ligand>
</feature>
<proteinExistence type="inferred from homology"/>
<evidence type="ECO:0000259" key="11">
    <source>
        <dbReference type="Pfam" id="PF03033"/>
    </source>
</evidence>
<gene>
    <name evidence="10 13" type="primary">murG</name>
    <name evidence="13" type="ORF">H8710_07810</name>
</gene>
<evidence type="ECO:0000256" key="5">
    <source>
        <dbReference type="ARBA" id="ARBA00022960"/>
    </source>
</evidence>
<dbReference type="AlphaFoldDB" id="A0A926I7K9"/>
<dbReference type="CDD" id="cd03785">
    <property type="entry name" value="GT28_MurG"/>
    <property type="match status" value="1"/>
</dbReference>
<comment type="subcellular location">
    <subcellularLocation>
        <location evidence="10">Cell membrane</location>
        <topology evidence="10">Peripheral membrane protein</topology>
        <orientation evidence="10">Cytoplasmic side</orientation>
    </subcellularLocation>
</comment>